<sequence length="139" mass="15886">MTQDIFDLAGPQENSIVGSLIDLRNDLLGFLTRCAREYADIVPMRLGLTPACFITNPDYIEQVLRDREKFIKSRGFRILKTLLGEELLTDEGNSWLWQRRLAQPVFHQSRIQGYGKVMVNYAERIAPLGTTLCPPERSS</sequence>
<dbReference type="Proteomes" id="UP000076925">
    <property type="component" value="Unassembled WGS sequence"/>
</dbReference>
<comment type="caution">
    <text evidence="7">The sequence shown here is derived from an EMBL/GenBank/DDBJ whole genome shotgun (WGS) entry which is preliminary data.</text>
</comment>
<comment type="similarity">
    <text evidence="1">Belongs to the cytochrome P450 family.</text>
</comment>
<dbReference type="STRING" id="128403.WA1_49895"/>
<dbReference type="PANTHER" id="PTHR24291">
    <property type="entry name" value="CYTOCHROME P450 FAMILY 4"/>
    <property type="match status" value="1"/>
</dbReference>
<dbReference type="RefSeq" id="WP_017741026.1">
    <property type="nucleotide sequence ID" value="NZ_KQ976355.1"/>
</dbReference>
<evidence type="ECO:0000256" key="3">
    <source>
        <dbReference type="ARBA" id="ARBA00022723"/>
    </source>
</evidence>
<dbReference type="Pfam" id="PF00067">
    <property type="entry name" value="p450"/>
    <property type="match status" value="1"/>
</dbReference>
<evidence type="ECO:0000256" key="1">
    <source>
        <dbReference type="ARBA" id="ARBA00010617"/>
    </source>
</evidence>
<accession>A0A139WQX7</accession>
<dbReference type="PANTHER" id="PTHR24291:SF50">
    <property type="entry name" value="BIFUNCTIONAL ALBAFLAVENONE MONOOXYGENASE_TERPENE SYNTHASE"/>
    <property type="match status" value="1"/>
</dbReference>
<dbReference type="GO" id="GO:0016705">
    <property type="term" value="F:oxidoreductase activity, acting on paired donors, with incorporation or reduction of molecular oxygen"/>
    <property type="evidence" value="ECO:0007669"/>
    <property type="project" value="InterPro"/>
</dbReference>
<keyword evidence="4" id="KW-0560">Oxidoreductase</keyword>
<dbReference type="GO" id="GO:0005506">
    <property type="term" value="F:iron ion binding"/>
    <property type="evidence" value="ECO:0007669"/>
    <property type="project" value="InterPro"/>
</dbReference>
<evidence type="ECO:0000256" key="2">
    <source>
        <dbReference type="ARBA" id="ARBA00022617"/>
    </source>
</evidence>
<evidence type="ECO:0000313" key="7">
    <source>
        <dbReference type="EMBL" id="KYC34845.1"/>
    </source>
</evidence>
<dbReference type="GO" id="GO:0020037">
    <property type="term" value="F:heme binding"/>
    <property type="evidence" value="ECO:0007669"/>
    <property type="project" value="InterPro"/>
</dbReference>
<keyword evidence="6" id="KW-0503">Monooxygenase</keyword>
<keyword evidence="3" id="KW-0479">Metal-binding</keyword>
<dbReference type="EMBL" id="ANNX02000064">
    <property type="protein sequence ID" value="KYC34845.1"/>
    <property type="molecule type" value="Genomic_DNA"/>
</dbReference>
<proteinExistence type="inferred from homology"/>
<dbReference type="SUPFAM" id="SSF48264">
    <property type="entry name" value="Cytochrome P450"/>
    <property type="match status" value="1"/>
</dbReference>
<organism evidence="7 8">
    <name type="scientific">Scytonema hofmannii PCC 7110</name>
    <dbReference type="NCBI Taxonomy" id="128403"/>
    <lineage>
        <taxon>Bacteria</taxon>
        <taxon>Bacillati</taxon>
        <taxon>Cyanobacteriota</taxon>
        <taxon>Cyanophyceae</taxon>
        <taxon>Nostocales</taxon>
        <taxon>Scytonemataceae</taxon>
        <taxon>Scytonema</taxon>
    </lineage>
</organism>
<dbReference type="GO" id="GO:0004497">
    <property type="term" value="F:monooxygenase activity"/>
    <property type="evidence" value="ECO:0007669"/>
    <property type="project" value="UniProtKB-KW"/>
</dbReference>
<evidence type="ECO:0000256" key="4">
    <source>
        <dbReference type="ARBA" id="ARBA00023002"/>
    </source>
</evidence>
<dbReference type="InterPro" id="IPR050196">
    <property type="entry name" value="Cytochrome_P450_Monoox"/>
</dbReference>
<reference evidence="7 8" key="1">
    <citation type="journal article" date="2013" name="Genome Biol. Evol.">
        <title>Genomes of Stigonematalean cyanobacteria (subsection V) and the evolution of oxygenic photosynthesis from prokaryotes to plastids.</title>
        <authorList>
            <person name="Dagan T."/>
            <person name="Roettger M."/>
            <person name="Stucken K."/>
            <person name="Landan G."/>
            <person name="Koch R."/>
            <person name="Major P."/>
            <person name="Gould S.B."/>
            <person name="Goremykin V.V."/>
            <person name="Rippka R."/>
            <person name="Tandeau de Marsac N."/>
            <person name="Gugger M."/>
            <person name="Lockhart P.J."/>
            <person name="Allen J.F."/>
            <person name="Brune I."/>
            <person name="Maus I."/>
            <person name="Puhler A."/>
            <person name="Martin W.F."/>
        </authorList>
    </citation>
    <scope>NUCLEOTIDE SEQUENCE [LARGE SCALE GENOMIC DNA]</scope>
    <source>
        <strain evidence="7 8">PCC 7110</strain>
    </source>
</reference>
<evidence type="ECO:0000256" key="6">
    <source>
        <dbReference type="ARBA" id="ARBA00023033"/>
    </source>
</evidence>
<name>A0A139WQX7_9CYAN</name>
<evidence type="ECO:0000256" key="5">
    <source>
        <dbReference type="ARBA" id="ARBA00023004"/>
    </source>
</evidence>
<evidence type="ECO:0000313" key="8">
    <source>
        <dbReference type="Proteomes" id="UP000076925"/>
    </source>
</evidence>
<dbReference type="InterPro" id="IPR001128">
    <property type="entry name" value="Cyt_P450"/>
</dbReference>
<dbReference type="Gene3D" id="1.10.630.10">
    <property type="entry name" value="Cytochrome P450"/>
    <property type="match status" value="1"/>
</dbReference>
<gene>
    <name evidence="7" type="ORF">WA1_49895</name>
</gene>
<keyword evidence="8" id="KW-1185">Reference proteome</keyword>
<keyword evidence="5" id="KW-0408">Iron</keyword>
<dbReference type="InterPro" id="IPR036396">
    <property type="entry name" value="Cyt_P450_sf"/>
</dbReference>
<dbReference type="AlphaFoldDB" id="A0A139WQX7"/>
<keyword evidence="2" id="KW-0349">Heme</keyword>
<protein>
    <recommendedName>
        <fullName evidence="9">Cytochrome P450</fullName>
    </recommendedName>
</protein>
<evidence type="ECO:0008006" key="9">
    <source>
        <dbReference type="Google" id="ProtNLM"/>
    </source>
</evidence>